<dbReference type="Pfam" id="PF19040">
    <property type="entry name" value="SGNH"/>
    <property type="match status" value="1"/>
</dbReference>
<feature type="transmembrane region" description="Helical" evidence="1">
    <location>
        <begin position="165"/>
        <end position="184"/>
    </location>
</feature>
<dbReference type="PATRIC" id="fig|1167006.5.peg.1019"/>
<feature type="transmembrane region" description="Helical" evidence="1">
    <location>
        <begin position="220"/>
        <end position="237"/>
    </location>
</feature>
<dbReference type="SUPFAM" id="SSF52266">
    <property type="entry name" value="SGNH hydrolase"/>
    <property type="match status" value="1"/>
</dbReference>
<feature type="transmembrane region" description="Helical" evidence="1">
    <location>
        <begin position="28"/>
        <end position="51"/>
    </location>
</feature>
<keyword evidence="5" id="KW-1185">Reference proteome</keyword>
<protein>
    <submittedName>
        <fullName evidence="4">Putative acyltransferase</fullName>
    </submittedName>
</protein>
<keyword evidence="4" id="KW-0808">Transferase</keyword>
<dbReference type="GO" id="GO:0009103">
    <property type="term" value="P:lipopolysaccharide biosynthetic process"/>
    <property type="evidence" value="ECO:0007669"/>
    <property type="project" value="TreeGrafter"/>
</dbReference>
<evidence type="ECO:0000256" key="1">
    <source>
        <dbReference type="SAM" id="Phobius"/>
    </source>
</evidence>
<dbReference type="eggNOG" id="COG1835">
    <property type="taxonomic scope" value="Bacteria"/>
</dbReference>
<reference evidence="5" key="1">
    <citation type="journal article" date="2013" name="Stand. Genomic Sci.">
        <title>Complete genome sequence of Desulfocapsa sulfexigens, a marine deltaproteobacterium specialized in disproportionating inorganic sulfur compounds.</title>
        <authorList>
            <person name="Finster K.W."/>
            <person name="Kjeldsen K.U."/>
            <person name="Kube M."/>
            <person name="Reinhardt R."/>
            <person name="Mussmann M."/>
            <person name="Amann R."/>
            <person name="Schreiber L."/>
        </authorList>
    </citation>
    <scope>NUCLEOTIDE SEQUENCE [LARGE SCALE GENOMIC DNA]</scope>
    <source>
        <strain evidence="5">DSM 10523 / SB164P1</strain>
    </source>
</reference>
<feature type="transmembrane region" description="Helical" evidence="1">
    <location>
        <begin position="273"/>
        <end position="291"/>
    </location>
</feature>
<dbReference type="EMBL" id="CP003985">
    <property type="protein sequence ID" value="AGF77481.1"/>
    <property type="molecule type" value="Genomic_DNA"/>
</dbReference>
<dbReference type="OrthoDB" id="5501619at2"/>
<dbReference type="InterPro" id="IPR043968">
    <property type="entry name" value="SGNH"/>
</dbReference>
<dbReference type="InterPro" id="IPR002656">
    <property type="entry name" value="Acyl_transf_3_dom"/>
</dbReference>
<keyword evidence="1" id="KW-0472">Membrane</keyword>
<sequence>MKYRADIDGLRALAIIPVVLYHAKVGPFSGGFVGVDIFFVISGYLITLLINEEIRQGRFTILDFYERRVRRIFPALFFVICICSLISSIILFPMAFRDYGQSVVAATLFVANILFAKEAGYFGAASETKPLLHTWSLSVEEQFYVIFPVVLLVAHKYFQGRWKIFLLPAALLSLILNIWAVGPYPTATFYLFPTRAWELLLGSLLALGFFPVLRSQWQRDITSIVGLLCILWSVFQFTNNTPFPGINALIPCLGATLLIYSGKDGTSLVGRFLGLRPIVFIGLISYSLYLWHWPIIVFAKHVFFEGFTIYHTLAILALSFLMAIFSWHFVERPFRKRTALPHRRNLFAAATLIMAVSVITGYIIHKNDGFPGRFDNRLVSFTYNLRQYKIGTCFLGEKQRHSAWKGESCFLQTDKQSNTLLWGDSFAAHYVPGILKNTDSIDSNVLLYSLSGCAPVFSYDPPFRKQCKQFSAQIDQILTEYDISTVVLAAGWDLALKSGLRYEELDSTIQYLQKKGLKVLLIGQSPRFDRSVQDINNNSIVVRMPASKSLLSIDINAINSQLQKIAGPGSFADPSQAFCEGLVCRFKDEDTFFFWDDGHMTTAGSDRAIQSILSQVHF</sequence>
<dbReference type="HOGENOM" id="CLU_005679_10_4_7"/>
<dbReference type="GO" id="GO:0016747">
    <property type="term" value="F:acyltransferase activity, transferring groups other than amino-acyl groups"/>
    <property type="evidence" value="ECO:0007669"/>
    <property type="project" value="InterPro"/>
</dbReference>
<feature type="domain" description="SGNH" evidence="3">
    <location>
        <begin position="405"/>
        <end position="608"/>
    </location>
</feature>
<dbReference type="Pfam" id="PF01757">
    <property type="entry name" value="Acyl_transf_3"/>
    <property type="match status" value="1"/>
</dbReference>
<feature type="transmembrane region" description="Helical" evidence="1">
    <location>
        <begin position="196"/>
        <end position="213"/>
    </location>
</feature>
<keyword evidence="1" id="KW-0812">Transmembrane</keyword>
<gene>
    <name evidence="4" type="ordered locus">UWK_00907</name>
</gene>
<dbReference type="PANTHER" id="PTHR23028:SF53">
    <property type="entry name" value="ACYL_TRANSF_3 DOMAIN-CONTAINING PROTEIN"/>
    <property type="match status" value="1"/>
</dbReference>
<keyword evidence="4" id="KW-0012">Acyltransferase</keyword>
<evidence type="ECO:0000313" key="4">
    <source>
        <dbReference type="EMBL" id="AGF77481.1"/>
    </source>
</evidence>
<evidence type="ECO:0000259" key="3">
    <source>
        <dbReference type="Pfam" id="PF19040"/>
    </source>
</evidence>
<dbReference type="STRING" id="1167006.UWK_00907"/>
<dbReference type="AlphaFoldDB" id="M1PM30"/>
<feature type="transmembrane region" description="Helical" evidence="1">
    <location>
        <begin position="72"/>
        <end position="96"/>
    </location>
</feature>
<feature type="domain" description="Acyltransferase 3" evidence="2">
    <location>
        <begin position="5"/>
        <end position="325"/>
    </location>
</feature>
<feature type="transmembrane region" description="Helical" evidence="1">
    <location>
        <begin position="346"/>
        <end position="364"/>
    </location>
</feature>
<name>M1PM30_DESSD</name>
<organism evidence="4 5">
    <name type="scientific">Desulfocapsa sulfexigens (strain DSM 10523 / SB164P1)</name>
    <dbReference type="NCBI Taxonomy" id="1167006"/>
    <lineage>
        <taxon>Bacteria</taxon>
        <taxon>Pseudomonadati</taxon>
        <taxon>Thermodesulfobacteriota</taxon>
        <taxon>Desulfobulbia</taxon>
        <taxon>Desulfobulbales</taxon>
        <taxon>Desulfocapsaceae</taxon>
        <taxon>Desulfocapsa</taxon>
    </lineage>
</organism>
<proteinExistence type="predicted"/>
<dbReference type="KEGG" id="dsf:UWK_00907"/>
<accession>M1PM30</accession>
<dbReference type="GO" id="GO:0016020">
    <property type="term" value="C:membrane"/>
    <property type="evidence" value="ECO:0007669"/>
    <property type="project" value="TreeGrafter"/>
</dbReference>
<dbReference type="InterPro" id="IPR050879">
    <property type="entry name" value="Acyltransferase_3"/>
</dbReference>
<feature type="transmembrane region" description="Helical" evidence="1">
    <location>
        <begin position="303"/>
        <end position="325"/>
    </location>
</feature>
<keyword evidence="1" id="KW-1133">Transmembrane helix</keyword>
<evidence type="ECO:0000259" key="2">
    <source>
        <dbReference type="Pfam" id="PF01757"/>
    </source>
</evidence>
<dbReference type="Proteomes" id="UP000011721">
    <property type="component" value="Chromosome"/>
</dbReference>
<dbReference type="PANTHER" id="PTHR23028">
    <property type="entry name" value="ACETYLTRANSFERASE"/>
    <property type="match status" value="1"/>
</dbReference>
<evidence type="ECO:0000313" key="5">
    <source>
        <dbReference type="Proteomes" id="UP000011721"/>
    </source>
</evidence>
<feature type="transmembrane region" description="Helical" evidence="1">
    <location>
        <begin position="243"/>
        <end position="261"/>
    </location>
</feature>
<dbReference type="RefSeq" id="WP_015403177.1">
    <property type="nucleotide sequence ID" value="NC_020304.1"/>
</dbReference>